<reference evidence="1" key="1">
    <citation type="journal article" date="2022" name="bioRxiv">
        <title>Sequencing and chromosome-scale assembly of the giantPleurodeles waltlgenome.</title>
        <authorList>
            <person name="Brown T."/>
            <person name="Elewa A."/>
            <person name="Iarovenko S."/>
            <person name="Subramanian E."/>
            <person name="Araus A.J."/>
            <person name="Petzold A."/>
            <person name="Susuki M."/>
            <person name="Suzuki K.-i.T."/>
            <person name="Hayashi T."/>
            <person name="Toyoda A."/>
            <person name="Oliveira C."/>
            <person name="Osipova E."/>
            <person name="Leigh N.D."/>
            <person name="Simon A."/>
            <person name="Yun M.H."/>
        </authorList>
    </citation>
    <scope>NUCLEOTIDE SEQUENCE</scope>
    <source>
        <strain evidence="1">20211129_DDA</strain>
        <tissue evidence="1">Liver</tissue>
    </source>
</reference>
<keyword evidence="2" id="KW-1185">Reference proteome</keyword>
<accession>A0AAV7VYI4</accession>
<protein>
    <submittedName>
        <fullName evidence="1">Uncharacterized protein</fullName>
    </submittedName>
</protein>
<proteinExistence type="predicted"/>
<name>A0AAV7VYI4_PLEWA</name>
<gene>
    <name evidence="1" type="ORF">NDU88_002135</name>
</gene>
<organism evidence="1 2">
    <name type="scientific">Pleurodeles waltl</name>
    <name type="common">Iberian ribbed newt</name>
    <dbReference type="NCBI Taxonomy" id="8319"/>
    <lineage>
        <taxon>Eukaryota</taxon>
        <taxon>Metazoa</taxon>
        <taxon>Chordata</taxon>
        <taxon>Craniata</taxon>
        <taxon>Vertebrata</taxon>
        <taxon>Euteleostomi</taxon>
        <taxon>Amphibia</taxon>
        <taxon>Batrachia</taxon>
        <taxon>Caudata</taxon>
        <taxon>Salamandroidea</taxon>
        <taxon>Salamandridae</taxon>
        <taxon>Pleurodelinae</taxon>
        <taxon>Pleurodeles</taxon>
    </lineage>
</organism>
<evidence type="ECO:0000313" key="2">
    <source>
        <dbReference type="Proteomes" id="UP001066276"/>
    </source>
</evidence>
<comment type="caution">
    <text evidence="1">The sequence shown here is derived from an EMBL/GenBank/DDBJ whole genome shotgun (WGS) entry which is preliminary data.</text>
</comment>
<evidence type="ECO:0000313" key="1">
    <source>
        <dbReference type="EMBL" id="KAJ1206734.1"/>
    </source>
</evidence>
<dbReference type="Proteomes" id="UP001066276">
    <property type="component" value="Chromosome 1_2"/>
</dbReference>
<dbReference type="EMBL" id="JANPWB010000002">
    <property type="protein sequence ID" value="KAJ1206734.1"/>
    <property type="molecule type" value="Genomic_DNA"/>
</dbReference>
<sequence length="72" mass="8246">MGVTYSRLLTLRYWNIQRVDRLYEHPRVHGSGCIGQRDLATMAHLQRIIGTDPCMLIAARKARRNAFTGSKC</sequence>
<dbReference type="AlphaFoldDB" id="A0AAV7VYI4"/>